<proteinExistence type="predicted"/>
<dbReference type="Pfam" id="PF04945">
    <property type="entry name" value="YHS"/>
    <property type="match status" value="1"/>
</dbReference>
<evidence type="ECO:0000313" key="2">
    <source>
        <dbReference type="EMBL" id="SHM62961.1"/>
    </source>
</evidence>
<evidence type="ECO:0000313" key="3">
    <source>
        <dbReference type="Proteomes" id="UP000184375"/>
    </source>
</evidence>
<dbReference type="SUPFAM" id="SSF47240">
    <property type="entry name" value="Ferritin-like"/>
    <property type="match status" value="1"/>
</dbReference>
<dbReference type="InterPro" id="IPR011017">
    <property type="entry name" value="TRASH_dom"/>
</dbReference>
<dbReference type="InterPro" id="IPR009078">
    <property type="entry name" value="Ferritin-like_SF"/>
</dbReference>
<keyword evidence="3" id="KW-1185">Reference proteome</keyword>
<dbReference type="InterPro" id="IPR007029">
    <property type="entry name" value="YHS_dom"/>
</dbReference>
<accession>A0A1M7KCL0</accession>
<evidence type="ECO:0000259" key="1">
    <source>
        <dbReference type="SMART" id="SM00746"/>
    </source>
</evidence>
<reference evidence="3" key="1">
    <citation type="submission" date="2016-11" db="EMBL/GenBank/DDBJ databases">
        <authorList>
            <person name="Varghese N."/>
            <person name="Submissions S."/>
        </authorList>
    </citation>
    <scope>NUCLEOTIDE SEQUENCE [LARGE SCALE GENOMIC DNA]</scope>
    <source>
        <strain evidence="3">DSM 18802</strain>
    </source>
</reference>
<dbReference type="RefSeq" id="WP_073257188.1">
    <property type="nucleotide sequence ID" value="NZ_FRCR01000008.1"/>
</dbReference>
<dbReference type="InterPro" id="IPR012348">
    <property type="entry name" value="RNR-like"/>
</dbReference>
<feature type="domain" description="TRASH" evidence="1">
    <location>
        <begin position="4"/>
        <end position="42"/>
    </location>
</feature>
<dbReference type="STRING" id="447595.SAMN05660826_01513"/>
<dbReference type="Gene3D" id="1.10.620.20">
    <property type="entry name" value="Ribonucleotide Reductase, subunit A"/>
    <property type="match status" value="1"/>
</dbReference>
<dbReference type="AlphaFoldDB" id="A0A1M7KCL0"/>
<dbReference type="GO" id="GO:0016491">
    <property type="term" value="F:oxidoreductase activity"/>
    <property type="evidence" value="ECO:0007669"/>
    <property type="project" value="InterPro"/>
</dbReference>
<dbReference type="OrthoDB" id="9809270at2"/>
<sequence length="59" mass="6779">MAIDPVCGMKVNENDAFATSTYNGQTYYFCSKHCQIAFDKNPEKYLKNKEDKGHHHCCC</sequence>
<dbReference type="EMBL" id="FRCR01000008">
    <property type="protein sequence ID" value="SHM62961.1"/>
    <property type="molecule type" value="Genomic_DNA"/>
</dbReference>
<dbReference type="Proteomes" id="UP000184375">
    <property type="component" value="Unassembled WGS sequence"/>
</dbReference>
<organism evidence="2 3">
    <name type="scientific">Caldanaerovirga acetigignens</name>
    <dbReference type="NCBI Taxonomy" id="447595"/>
    <lineage>
        <taxon>Bacteria</taxon>
        <taxon>Bacillati</taxon>
        <taxon>Bacillota</taxon>
        <taxon>Clostridia</taxon>
        <taxon>Thermosediminibacterales</taxon>
        <taxon>Thermosediminibacteraceae</taxon>
        <taxon>Caldanaerovirga</taxon>
    </lineage>
</organism>
<dbReference type="SMART" id="SM00746">
    <property type="entry name" value="TRASH"/>
    <property type="match status" value="1"/>
</dbReference>
<protein>
    <submittedName>
        <fullName evidence="2">YHS domain-containing protein</fullName>
    </submittedName>
</protein>
<name>A0A1M7KCL0_9FIRM</name>
<gene>
    <name evidence="2" type="ORF">SAMN05660826_01513</name>
</gene>